<dbReference type="OrthoDB" id="74704at2157"/>
<sequence length="279" mass="33188">MVLGEFRKYSDEEIKHLQEVELMILKDVVEVLDKHNLKYYMYAGSLIGTIRHKGFIPWDDDIDIILFREDFDKALPVLKDELSDKYDLIHMDYIEDCFGSFAKVSLKGTIFSRWYTDYVEYNLGINIDLFVLDNIPNSDFIGKLHHFAYVFFYQFVINSCIKMDMYTPFRTKLHHVAYHFLNAIPINKRFWKKVLTKVMKSFNNNDTKRVVNCFNPEGYVAYEKDDFEPAVHAKFEDFKVRIPKNYDKILTQIYGDYMEIPPVEKRYNGAPDIIDFGKY</sequence>
<dbReference type="GO" id="GO:0009100">
    <property type="term" value="P:glycoprotein metabolic process"/>
    <property type="evidence" value="ECO:0007669"/>
    <property type="project" value="UniProtKB-ARBA"/>
</dbReference>
<dbReference type="RefSeq" id="WP_091699524.1">
    <property type="nucleotide sequence ID" value="NZ_FOAK01000008.1"/>
</dbReference>
<organism evidence="2 3">
    <name type="scientific">Methanobrevibacter gottschalkii</name>
    <dbReference type="NCBI Taxonomy" id="190974"/>
    <lineage>
        <taxon>Archaea</taxon>
        <taxon>Methanobacteriati</taxon>
        <taxon>Methanobacteriota</taxon>
        <taxon>Methanomada group</taxon>
        <taxon>Methanobacteria</taxon>
        <taxon>Methanobacteriales</taxon>
        <taxon>Methanobacteriaceae</taxon>
        <taxon>Methanobrevibacter</taxon>
    </lineage>
</organism>
<dbReference type="Proteomes" id="UP000199506">
    <property type="component" value="Unassembled WGS sequence"/>
</dbReference>
<evidence type="ECO:0000313" key="3">
    <source>
        <dbReference type="Proteomes" id="UP000199506"/>
    </source>
</evidence>
<dbReference type="InterPro" id="IPR052942">
    <property type="entry name" value="LPS_cholinephosphotransferase"/>
</dbReference>
<proteinExistence type="predicted"/>
<feature type="domain" description="LicD/FKTN/FKRP nucleotidyltransferase" evidence="1">
    <location>
        <begin position="34"/>
        <end position="255"/>
    </location>
</feature>
<gene>
    <name evidence="2" type="ORF">SAMN05216439_1817</name>
</gene>
<dbReference type="AlphaFoldDB" id="A0A1H7LSK8"/>
<name>A0A1H7LSK8_9EURY</name>
<dbReference type="Pfam" id="PF04991">
    <property type="entry name" value="LicD"/>
    <property type="match status" value="1"/>
</dbReference>
<dbReference type="InterPro" id="IPR007074">
    <property type="entry name" value="LicD/FKTN/FKRP_NTP_transf"/>
</dbReference>
<dbReference type="GO" id="GO:0016740">
    <property type="term" value="F:transferase activity"/>
    <property type="evidence" value="ECO:0007669"/>
    <property type="project" value="UniProtKB-KW"/>
</dbReference>
<dbReference type="PANTHER" id="PTHR43404:SF2">
    <property type="entry name" value="LIPOPOLYSACCHARIDE CHOLINEPHOSPHOTRANSFERASE LICD"/>
    <property type="match status" value="1"/>
</dbReference>
<reference evidence="2 3" key="1">
    <citation type="submission" date="2016-10" db="EMBL/GenBank/DDBJ databases">
        <authorList>
            <person name="de Groot N.N."/>
        </authorList>
    </citation>
    <scope>NUCLEOTIDE SEQUENCE [LARGE SCALE GENOMIC DNA]</scope>
    <source>
        <strain evidence="2 3">DSM 11978</strain>
    </source>
</reference>
<evidence type="ECO:0000313" key="2">
    <source>
        <dbReference type="EMBL" id="SEL01896.1"/>
    </source>
</evidence>
<evidence type="ECO:0000259" key="1">
    <source>
        <dbReference type="Pfam" id="PF04991"/>
    </source>
</evidence>
<dbReference type="PANTHER" id="PTHR43404">
    <property type="entry name" value="LIPOPOLYSACCHARIDE CHOLINEPHOSPHOTRANSFERASE LICD"/>
    <property type="match status" value="1"/>
</dbReference>
<dbReference type="STRING" id="190974.SAMN05216439_1817"/>
<keyword evidence="2" id="KW-0808">Transferase</keyword>
<dbReference type="EMBL" id="FOAK01000008">
    <property type="protein sequence ID" value="SEL01896.1"/>
    <property type="molecule type" value="Genomic_DNA"/>
</dbReference>
<protein>
    <submittedName>
        <fullName evidence="2">Lipopolysaccharide cholinephosphotransferase</fullName>
    </submittedName>
</protein>
<accession>A0A1H7LSK8</accession>